<dbReference type="WBParaSite" id="SCUD_0000554901-mRNA-1">
    <property type="protein sequence ID" value="SCUD_0000554901-mRNA-1"/>
    <property type="gene ID" value="SCUD_0000554901"/>
</dbReference>
<name>A0A183JS60_9TREM</name>
<sequence length="73" mass="7753">LNLLPVDIVPTDLLDNNSGSVVITLNWLLSFIPPSHSSLIVLTGLVRINRTDGFKDTNAPLGKVCAVVITASL</sequence>
<accession>A0A183JS60</accession>
<reference evidence="1" key="1">
    <citation type="submission" date="2016-06" db="UniProtKB">
        <authorList>
            <consortium name="WormBaseParasite"/>
        </authorList>
    </citation>
    <scope>IDENTIFICATION</scope>
</reference>
<protein>
    <submittedName>
        <fullName evidence="1">Secreted protein</fullName>
    </submittedName>
</protein>
<proteinExistence type="predicted"/>
<organism evidence="1">
    <name type="scientific">Schistosoma curassoni</name>
    <dbReference type="NCBI Taxonomy" id="6186"/>
    <lineage>
        <taxon>Eukaryota</taxon>
        <taxon>Metazoa</taxon>
        <taxon>Spiralia</taxon>
        <taxon>Lophotrochozoa</taxon>
        <taxon>Platyhelminthes</taxon>
        <taxon>Trematoda</taxon>
        <taxon>Digenea</taxon>
        <taxon>Strigeidida</taxon>
        <taxon>Schistosomatoidea</taxon>
        <taxon>Schistosomatidae</taxon>
        <taxon>Schistosoma</taxon>
    </lineage>
</organism>
<evidence type="ECO:0000313" key="1">
    <source>
        <dbReference type="WBParaSite" id="SCUD_0000554901-mRNA-1"/>
    </source>
</evidence>
<dbReference type="AlphaFoldDB" id="A0A183JS60"/>